<dbReference type="Proteomes" id="UP000267821">
    <property type="component" value="Unassembled WGS sequence"/>
</dbReference>
<dbReference type="EMBL" id="ML121553">
    <property type="protein sequence ID" value="RPB22283.1"/>
    <property type="molecule type" value="Genomic_DNA"/>
</dbReference>
<protein>
    <submittedName>
        <fullName evidence="1">Uncharacterized protein</fullName>
    </submittedName>
</protein>
<sequence>MERLCSNSRLVLTVIGVDCLHPDRTGDCSFGYIGTTLTDTDGSTKPRGGLAVKKSFTRSTGTTSGHINGVLLDTNLSSVLLRDPTHSITSEWVANPGNANVCHREFRGLLTDDDNAIVGMIIGGLLNRRVQVNGDVRLVDNLTIFTSAPVDYLSLIWEEM</sequence>
<keyword evidence="2" id="KW-1185">Reference proteome</keyword>
<evidence type="ECO:0000313" key="1">
    <source>
        <dbReference type="EMBL" id="RPB22283.1"/>
    </source>
</evidence>
<evidence type="ECO:0000313" key="2">
    <source>
        <dbReference type="Proteomes" id="UP000267821"/>
    </source>
</evidence>
<dbReference type="InParanoid" id="A0A3N4LHE0"/>
<reference evidence="1 2" key="1">
    <citation type="journal article" date="2018" name="Nat. Ecol. Evol.">
        <title>Pezizomycetes genomes reveal the molecular basis of ectomycorrhizal truffle lifestyle.</title>
        <authorList>
            <person name="Murat C."/>
            <person name="Payen T."/>
            <person name="Noel B."/>
            <person name="Kuo A."/>
            <person name="Morin E."/>
            <person name="Chen J."/>
            <person name="Kohler A."/>
            <person name="Krizsan K."/>
            <person name="Balestrini R."/>
            <person name="Da Silva C."/>
            <person name="Montanini B."/>
            <person name="Hainaut M."/>
            <person name="Levati E."/>
            <person name="Barry K.W."/>
            <person name="Belfiori B."/>
            <person name="Cichocki N."/>
            <person name="Clum A."/>
            <person name="Dockter R.B."/>
            <person name="Fauchery L."/>
            <person name="Guy J."/>
            <person name="Iotti M."/>
            <person name="Le Tacon F."/>
            <person name="Lindquist E.A."/>
            <person name="Lipzen A."/>
            <person name="Malagnac F."/>
            <person name="Mello A."/>
            <person name="Molinier V."/>
            <person name="Miyauchi S."/>
            <person name="Poulain J."/>
            <person name="Riccioni C."/>
            <person name="Rubini A."/>
            <person name="Sitrit Y."/>
            <person name="Splivallo R."/>
            <person name="Traeger S."/>
            <person name="Wang M."/>
            <person name="Zifcakova L."/>
            <person name="Wipf D."/>
            <person name="Zambonelli A."/>
            <person name="Paolocci F."/>
            <person name="Nowrousian M."/>
            <person name="Ottonello S."/>
            <person name="Baldrian P."/>
            <person name="Spatafora J.W."/>
            <person name="Henrissat B."/>
            <person name="Nagy L.G."/>
            <person name="Aury J.M."/>
            <person name="Wincker P."/>
            <person name="Grigoriev I.V."/>
            <person name="Bonfante P."/>
            <person name="Martin F.M."/>
        </authorList>
    </citation>
    <scope>NUCLEOTIDE SEQUENCE [LARGE SCALE GENOMIC DNA]</scope>
    <source>
        <strain evidence="1 2">ATCC MYA-4762</strain>
    </source>
</reference>
<organism evidence="1 2">
    <name type="scientific">Terfezia boudieri ATCC MYA-4762</name>
    <dbReference type="NCBI Taxonomy" id="1051890"/>
    <lineage>
        <taxon>Eukaryota</taxon>
        <taxon>Fungi</taxon>
        <taxon>Dikarya</taxon>
        <taxon>Ascomycota</taxon>
        <taxon>Pezizomycotina</taxon>
        <taxon>Pezizomycetes</taxon>
        <taxon>Pezizales</taxon>
        <taxon>Pezizaceae</taxon>
        <taxon>Terfezia</taxon>
    </lineage>
</organism>
<dbReference type="AlphaFoldDB" id="A0A3N4LHE0"/>
<proteinExistence type="predicted"/>
<accession>A0A3N4LHE0</accession>
<gene>
    <name evidence="1" type="ORF">L211DRAFT_850827</name>
</gene>
<name>A0A3N4LHE0_9PEZI</name>